<dbReference type="Proteomes" id="UP000267289">
    <property type="component" value="Unassembled WGS sequence"/>
</dbReference>
<protein>
    <submittedName>
        <fullName evidence="1">Uncharacterized protein</fullName>
    </submittedName>
</protein>
<dbReference type="EMBL" id="UPHQ01000171">
    <property type="protein sequence ID" value="VBA40983.1"/>
    <property type="molecule type" value="Genomic_DNA"/>
</dbReference>
<dbReference type="InterPro" id="IPR010921">
    <property type="entry name" value="Trp_repressor/repl_initiator"/>
</dbReference>
<keyword evidence="2" id="KW-1185">Reference proteome</keyword>
<evidence type="ECO:0000313" key="2">
    <source>
        <dbReference type="Proteomes" id="UP000267289"/>
    </source>
</evidence>
<dbReference type="OrthoDB" id="4750955at2"/>
<organism evidence="1 2">
    <name type="scientific">Mycobacterium innocens</name>
    <dbReference type="NCBI Taxonomy" id="2341083"/>
    <lineage>
        <taxon>Bacteria</taxon>
        <taxon>Bacillati</taxon>
        <taxon>Actinomycetota</taxon>
        <taxon>Actinomycetes</taxon>
        <taxon>Mycobacteriales</taxon>
        <taxon>Mycobacteriaceae</taxon>
        <taxon>Mycobacterium</taxon>
    </lineage>
</organism>
<sequence length="114" mass="12519">MSEANSGGGRSARRPKRFLSPSQKYEIWLQLVRQEVTIAEAAAEHQVDRTTVLRIRTVAKEGALAALAASKPGTAARQRDYELEAAKAENARLCEALKEMAVRLTLVEGKGRWG</sequence>
<dbReference type="GO" id="GO:0043565">
    <property type="term" value="F:sequence-specific DNA binding"/>
    <property type="evidence" value="ECO:0007669"/>
    <property type="project" value="InterPro"/>
</dbReference>
<name>A0A498Q8C1_9MYCO</name>
<evidence type="ECO:0000313" key="1">
    <source>
        <dbReference type="EMBL" id="VBA40983.1"/>
    </source>
</evidence>
<gene>
    <name evidence="1" type="ORF">LAUMK13_03314</name>
</gene>
<proteinExistence type="predicted"/>
<reference evidence="1 2" key="1">
    <citation type="submission" date="2018-09" db="EMBL/GenBank/DDBJ databases">
        <authorList>
            <person name="Tagini F."/>
        </authorList>
    </citation>
    <scope>NUCLEOTIDE SEQUENCE [LARGE SCALE GENOMIC DNA]</scope>
    <source>
        <strain evidence="1 2">MK13</strain>
    </source>
</reference>
<accession>A0A498Q8C1</accession>
<dbReference type="RefSeq" id="WP_122508796.1">
    <property type="nucleotide sequence ID" value="NZ_UPHQ01000171.1"/>
</dbReference>
<dbReference type="AlphaFoldDB" id="A0A498Q8C1"/>
<dbReference type="SUPFAM" id="SSF48295">
    <property type="entry name" value="TrpR-like"/>
    <property type="match status" value="1"/>
</dbReference>